<protein>
    <submittedName>
        <fullName evidence="1">Uncharacterized protein</fullName>
    </submittedName>
</protein>
<dbReference type="InterPro" id="IPR008081">
    <property type="entry name" value="Cytoplasmic_FMR1-int"/>
</dbReference>
<organism evidence="1 2">
    <name type="scientific">Protopolystoma xenopodis</name>
    <dbReference type="NCBI Taxonomy" id="117903"/>
    <lineage>
        <taxon>Eukaryota</taxon>
        <taxon>Metazoa</taxon>
        <taxon>Spiralia</taxon>
        <taxon>Lophotrochozoa</taxon>
        <taxon>Platyhelminthes</taxon>
        <taxon>Monogenea</taxon>
        <taxon>Polyopisthocotylea</taxon>
        <taxon>Polystomatidea</taxon>
        <taxon>Polystomatidae</taxon>
        <taxon>Protopolystoma</taxon>
    </lineage>
</organism>
<evidence type="ECO:0000313" key="2">
    <source>
        <dbReference type="Proteomes" id="UP000784294"/>
    </source>
</evidence>
<comment type="caution">
    <text evidence="1">The sequence shown here is derived from an EMBL/GenBank/DDBJ whole genome shotgun (WGS) entry which is preliminary data.</text>
</comment>
<dbReference type="PANTHER" id="PTHR12195">
    <property type="entry name" value="CYTOPLASMIC FMR1-INTERACTING PROTEIN-RELATED"/>
    <property type="match status" value="1"/>
</dbReference>
<dbReference type="AlphaFoldDB" id="A0A3S5CPG4"/>
<proteinExistence type="predicted"/>
<evidence type="ECO:0000313" key="1">
    <source>
        <dbReference type="EMBL" id="VEL25684.1"/>
    </source>
</evidence>
<dbReference type="GO" id="GO:0030833">
    <property type="term" value="P:regulation of actin filament polymerization"/>
    <property type="evidence" value="ECO:0007669"/>
    <property type="project" value="InterPro"/>
</dbReference>
<dbReference type="Proteomes" id="UP000784294">
    <property type="component" value="Unassembled WGS sequence"/>
</dbReference>
<dbReference type="EMBL" id="CAAALY010075611">
    <property type="protein sequence ID" value="VEL25684.1"/>
    <property type="molecule type" value="Genomic_DNA"/>
</dbReference>
<dbReference type="GO" id="GO:0031267">
    <property type="term" value="F:small GTPase binding"/>
    <property type="evidence" value="ECO:0007669"/>
    <property type="project" value="InterPro"/>
</dbReference>
<sequence length="80" mass="9522">MINQTLKEYVILLGKSMPRQLLLPQANQTSDAVFTYYYNQLRQVYQYPDLRTNVCQNFRELGNIIIFCLQLEKSLQDLFI</sequence>
<gene>
    <name evidence="1" type="ORF">PXEA_LOCUS19124</name>
</gene>
<dbReference type="OrthoDB" id="10265867at2759"/>
<keyword evidence="2" id="KW-1185">Reference proteome</keyword>
<accession>A0A3S5CPG4</accession>
<dbReference type="Pfam" id="PF05994">
    <property type="entry name" value="FragX_IP"/>
    <property type="match status" value="1"/>
</dbReference>
<reference evidence="1" key="1">
    <citation type="submission" date="2018-11" db="EMBL/GenBank/DDBJ databases">
        <authorList>
            <consortium name="Pathogen Informatics"/>
        </authorList>
    </citation>
    <scope>NUCLEOTIDE SEQUENCE</scope>
</reference>
<name>A0A3S5CPG4_9PLAT</name>